<gene>
    <name evidence="3" type="ORF">T23_04590</name>
</gene>
<evidence type="ECO:0000256" key="1">
    <source>
        <dbReference type="ARBA" id="ARBA00010751"/>
    </source>
</evidence>
<dbReference type="InterPro" id="IPR035439">
    <property type="entry name" value="UPF0145_dom_sf"/>
</dbReference>
<dbReference type="HAMAP" id="MF_00338">
    <property type="entry name" value="UPF0145"/>
    <property type="match status" value="1"/>
</dbReference>
<dbReference type="Gene3D" id="3.30.110.70">
    <property type="entry name" value="Hypothetical protein apc22750. Chain B"/>
    <property type="match status" value="1"/>
</dbReference>
<dbReference type="PANTHER" id="PTHR34068:SF2">
    <property type="entry name" value="UPF0145 PROTEIN SCO3412"/>
    <property type="match status" value="1"/>
</dbReference>
<accession>A0ABM8II13</accession>
<dbReference type="SUPFAM" id="SSF117782">
    <property type="entry name" value="YbjQ-like"/>
    <property type="match status" value="1"/>
</dbReference>
<sequence>MLIVTTDQIVGKEIVEVKGLVRGSTVRSKNIGKDIGAALKGVVGGELTGYNEMLTEARQIAIGRMVEDAKSKGANAIVGMRLMSSAVMSGAAEMVAYGTAVVIHD</sequence>
<evidence type="ECO:0000256" key="2">
    <source>
        <dbReference type="HAMAP-Rule" id="MF_00338"/>
    </source>
</evidence>
<dbReference type="EMBL" id="AP028127">
    <property type="protein sequence ID" value="BEH90357.1"/>
    <property type="molecule type" value="Genomic_DNA"/>
</dbReference>
<dbReference type="RefSeq" id="WP_161831225.1">
    <property type="nucleotide sequence ID" value="NZ_AP028127.1"/>
</dbReference>
<evidence type="ECO:0000313" key="4">
    <source>
        <dbReference type="Proteomes" id="UP001432099"/>
    </source>
</evidence>
<proteinExistence type="inferred from homology"/>
<comment type="similarity">
    <text evidence="1 2">Belongs to the UPF0145 family.</text>
</comment>
<dbReference type="PANTHER" id="PTHR34068">
    <property type="entry name" value="UPF0145 PROTEIN YBJQ"/>
    <property type="match status" value="1"/>
</dbReference>
<dbReference type="Proteomes" id="UP001432099">
    <property type="component" value="Chromosome"/>
</dbReference>
<reference evidence="3" key="1">
    <citation type="journal article" date="2024" name="Int. J. Syst. Evol. Microbiol.">
        <title>Turicibacter faecis sp. nov., isolated from faeces of heart failure mouse model.</title>
        <authorList>
            <person name="Imamura Y."/>
            <person name="Motooka D."/>
            <person name="Nakajima Y."/>
            <person name="Ito S."/>
            <person name="Kitakaze M."/>
            <person name="Iida T."/>
            <person name="Nakamura S."/>
        </authorList>
    </citation>
    <scope>NUCLEOTIDE SEQUENCE</scope>
    <source>
        <strain evidence="3">TC023</strain>
    </source>
</reference>
<protein>
    <recommendedName>
        <fullName evidence="2">UPF0145 protein T23_04590</fullName>
    </recommendedName>
</protein>
<dbReference type="InterPro" id="IPR002765">
    <property type="entry name" value="UPF0145_YbjQ-like"/>
</dbReference>
<dbReference type="Pfam" id="PF01906">
    <property type="entry name" value="YbjQ_1"/>
    <property type="match status" value="1"/>
</dbReference>
<organism evidence="3 4">
    <name type="scientific">Turicibacter faecis</name>
    <dbReference type="NCBI Taxonomy" id="2963365"/>
    <lineage>
        <taxon>Bacteria</taxon>
        <taxon>Bacillati</taxon>
        <taxon>Bacillota</taxon>
        <taxon>Erysipelotrichia</taxon>
        <taxon>Erysipelotrichales</taxon>
        <taxon>Turicibacteraceae</taxon>
        <taxon>Turicibacter</taxon>
    </lineage>
</organism>
<name>A0ABM8II13_9FIRM</name>
<keyword evidence="4" id="KW-1185">Reference proteome</keyword>
<evidence type="ECO:0000313" key="3">
    <source>
        <dbReference type="EMBL" id="BEH90357.1"/>
    </source>
</evidence>